<name>A0A3M0CXP7_9PROT</name>
<evidence type="ECO:0000313" key="1">
    <source>
        <dbReference type="EMBL" id="RMB12399.1"/>
    </source>
</evidence>
<evidence type="ECO:0000313" key="2">
    <source>
        <dbReference type="Proteomes" id="UP000271227"/>
    </source>
</evidence>
<dbReference type="RefSeq" id="WP_170163617.1">
    <property type="nucleotide sequence ID" value="NZ_REFR01000009.1"/>
</dbReference>
<reference evidence="1 2" key="1">
    <citation type="submission" date="2018-10" db="EMBL/GenBank/DDBJ databases">
        <title>Genomic Encyclopedia of Archaeal and Bacterial Type Strains, Phase II (KMG-II): from individual species to whole genera.</title>
        <authorList>
            <person name="Goeker M."/>
        </authorList>
    </citation>
    <scope>NUCLEOTIDE SEQUENCE [LARGE SCALE GENOMIC DNA]</scope>
    <source>
        <strain evidence="1 2">DSM 25217</strain>
    </source>
</reference>
<dbReference type="GO" id="GO:0004519">
    <property type="term" value="F:endonuclease activity"/>
    <property type="evidence" value="ECO:0007669"/>
    <property type="project" value="InterPro"/>
</dbReference>
<dbReference type="EMBL" id="REFR01000009">
    <property type="protein sequence ID" value="RMB12399.1"/>
    <property type="molecule type" value="Genomic_DNA"/>
</dbReference>
<dbReference type="InParanoid" id="A0A3M0CXP7"/>
<accession>A0A3M0CXP7</accession>
<dbReference type="AlphaFoldDB" id="A0A3M0CXP7"/>
<comment type="caution">
    <text evidence="1">The sequence shown here is derived from an EMBL/GenBank/DDBJ whole genome shotgun (WGS) entry which is preliminary data.</text>
</comment>
<dbReference type="Proteomes" id="UP000271227">
    <property type="component" value="Unassembled WGS sequence"/>
</dbReference>
<sequence length="211" mass="23300">MTAYGLRSPKMAFSSLPHNNAGRLPVGIWSKDSVPINIRRIFYGEAGYDNDLGPFSRPAGLNPPTVRNLISYEDDRDYISGVYRATYDFVDYSAHEHYKTDKNKNTRFETSIRQSIFFPDWMGAEDVLTAIKQAYQGWLATGPIQTFSTPWSGFAAAGNGLAIIGYLDELGRIAWARPFDILLGAEVGESVVVGASKGEPEKPRKAPRTGA</sequence>
<protein>
    <submittedName>
        <fullName evidence="1">EndoU nuclease-like protein</fullName>
    </submittedName>
</protein>
<organism evidence="1 2">
    <name type="scientific">Eilatimonas milleporae</name>
    <dbReference type="NCBI Taxonomy" id="911205"/>
    <lineage>
        <taxon>Bacteria</taxon>
        <taxon>Pseudomonadati</taxon>
        <taxon>Pseudomonadota</taxon>
        <taxon>Alphaproteobacteria</taxon>
        <taxon>Kordiimonadales</taxon>
        <taxon>Kordiimonadaceae</taxon>
        <taxon>Eilatimonas</taxon>
    </lineage>
</organism>
<keyword evidence="2" id="KW-1185">Reference proteome</keyword>
<gene>
    <name evidence="1" type="ORF">BXY39_0895</name>
</gene>
<proteinExistence type="predicted"/>